<feature type="compositionally biased region" description="Low complexity" evidence="8">
    <location>
        <begin position="1585"/>
        <end position="1597"/>
    </location>
</feature>
<feature type="region of interest" description="Disordered" evidence="8">
    <location>
        <begin position="1904"/>
        <end position="2030"/>
    </location>
</feature>
<feature type="compositionally biased region" description="Basic and acidic residues" evidence="8">
    <location>
        <begin position="1925"/>
        <end position="1934"/>
    </location>
</feature>
<feature type="region of interest" description="Disordered" evidence="8">
    <location>
        <begin position="654"/>
        <end position="676"/>
    </location>
</feature>
<keyword evidence="6" id="KW-0804">Transcription</keyword>
<evidence type="ECO:0000256" key="5">
    <source>
        <dbReference type="ARBA" id="ARBA00023159"/>
    </source>
</evidence>
<reference evidence="10 11" key="1">
    <citation type="journal article" date="2018" name="Gigascience">
        <title>Genomes of trombidid mites reveal novel predicted allergens and laterally-transferred genes associated with secondary metabolism.</title>
        <authorList>
            <person name="Dong X."/>
            <person name="Chaisiri K."/>
            <person name="Xia D."/>
            <person name="Armstrong S.D."/>
            <person name="Fang Y."/>
            <person name="Donnelly M.J."/>
            <person name="Kadowaki T."/>
            <person name="McGarry J.W."/>
            <person name="Darby A.C."/>
            <person name="Makepeace B.L."/>
        </authorList>
    </citation>
    <scope>NUCLEOTIDE SEQUENCE [LARGE SCALE GENOMIC DNA]</scope>
    <source>
        <strain evidence="10">UoL-WK</strain>
    </source>
</reference>
<evidence type="ECO:0000313" key="10">
    <source>
        <dbReference type="EMBL" id="RWS13512.1"/>
    </source>
</evidence>
<evidence type="ECO:0000313" key="11">
    <source>
        <dbReference type="Proteomes" id="UP000285301"/>
    </source>
</evidence>
<evidence type="ECO:0000256" key="3">
    <source>
        <dbReference type="ARBA" id="ARBA00022491"/>
    </source>
</evidence>
<accession>A0A3S3P2N9</accession>
<comment type="subcellular location">
    <subcellularLocation>
        <location evidence="1">Nucleus</location>
    </subcellularLocation>
</comment>
<feature type="region of interest" description="Disordered" evidence="8">
    <location>
        <begin position="14"/>
        <end position="37"/>
    </location>
</feature>
<feature type="compositionally biased region" description="Polar residues" evidence="8">
    <location>
        <begin position="1528"/>
        <end position="1543"/>
    </location>
</feature>
<dbReference type="GO" id="GO:0016592">
    <property type="term" value="C:mediator complex"/>
    <property type="evidence" value="ECO:0007669"/>
    <property type="project" value="InterPro"/>
</dbReference>
<evidence type="ECO:0000256" key="6">
    <source>
        <dbReference type="ARBA" id="ARBA00023163"/>
    </source>
</evidence>
<feature type="compositionally biased region" description="Low complexity" evidence="8">
    <location>
        <begin position="1510"/>
        <end position="1527"/>
    </location>
</feature>
<feature type="compositionally biased region" description="Low complexity" evidence="8">
    <location>
        <begin position="2236"/>
        <end position="2249"/>
    </location>
</feature>
<protein>
    <submittedName>
        <fullName evidence="10">Thyroid hormone receptor-associated protein-like protein</fullName>
    </submittedName>
</protein>
<organism evidence="10 11">
    <name type="scientific">Dinothrombium tinctorium</name>
    <dbReference type="NCBI Taxonomy" id="1965070"/>
    <lineage>
        <taxon>Eukaryota</taxon>
        <taxon>Metazoa</taxon>
        <taxon>Ecdysozoa</taxon>
        <taxon>Arthropoda</taxon>
        <taxon>Chelicerata</taxon>
        <taxon>Arachnida</taxon>
        <taxon>Acari</taxon>
        <taxon>Acariformes</taxon>
        <taxon>Trombidiformes</taxon>
        <taxon>Prostigmata</taxon>
        <taxon>Anystina</taxon>
        <taxon>Parasitengona</taxon>
        <taxon>Trombidioidea</taxon>
        <taxon>Trombidiidae</taxon>
        <taxon>Dinothrombium</taxon>
    </lineage>
</organism>
<dbReference type="InterPro" id="IPR021990">
    <property type="entry name" value="Mediator_Med12_LCEWAV"/>
</dbReference>
<name>A0A3S3P2N9_9ACAR</name>
<dbReference type="SMART" id="SM01281">
    <property type="entry name" value="Med12"/>
    <property type="match status" value="1"/>
</dbReference>
<dbReference type="PANTHER" id="PTHR46007:SF11">
    <property type="entry name" value="MEDIATOR OF RNA POLYMERASE II TRANSCRIPTION SUBUNIT 12"/>
    <property type="match status" value="1"/>
</dbReference>
<dbReference type="Proteomes" id="UP000285301">
    <property type="component" value="Unassembled WGS sequence"/>
</dbReference>
<feature type="compositionally biased region" description="Polar residues" evidence="8">
    <location>
        <begin position="2250"/>
        <end position="2265"/>
    </location>
</feature>
<comment type="caution">
    <text evidence="10">The sequence shown here is derived from an EMBL/GenBank/DDBJ whole genome shotgun (WGS) entry which is preliminary data.</text>
</comment>
<keyword evidence="5" id="KW-0010">Activator</keyword>
<feature type="region of interest" description="Disordered" evidence="8">
    <location>
        <begin position="1510"/>
        <end position="1545"/>
    </location>
</feature>
<proteinExistence type="inferred from homology"/>
<comment type="similarity">
    <text evidence="2">Belongs to the Mediator complex subunit 12 family.</text>
</comment>
<keyword evidence="3" id="KW-0678">Repressor</keyword>
<evidence type="ECO:0000256" key="1">
    <source>
        <dbReference type="ARBA" id="ARBA00004123"/>
    </source>
</evidence>
<dbReference type="Pfam" id="PF09497">
    <property type="entry name" value="Med12"/>
    <property type="match status" value="1"/>
</dbReference>
<feature type="region of interest" description="Disordered" evidence="8">
    <location>
        <begin position="2209"/>
        <end position="2265"/>
    </location>
</feature>
<keyword evidence="7" id="KW-0539">Nucleus</keyword>
<feature type="compositionally biased region" description="Polar residues" evidence="8">
    <location>
        <begin position="2209"/>
        <end position="2231"/>
    </location>
</feature>
<dbReference type="EMBL" id="NCKU01000967">
    <property type="protein sequence ID" value="RWS13512.1"/>
    <property type="molecule type" value="Genomic_DNA"/>
</dbReference>
<feature type="compositionally biased region" description="Low complexity" evidence="8">
    <location>
        <begin position="2003"/>
        <end position="2013"/>
    </location>
</feature>
<evidence type="ECO:0000256" key="8">
    <source>
        <dbReference type="SAM" id="MobiDB-lite"/>
    </source>
</evidence>
<feature type="region of interest" description="Disordered" evidence="8">
    <location>
        <begin position="1585"/>
        <end position="1617"/>
    </location>
</feature>
<feature type="compositionally biased region" description="Basic residues" evidence="8">
    <location>
        <begin position="1942"/>
        <end position="1955"/>
    </location>
</feature>
<dbReference type="PANTHER" id="PTHR46007">
    <property type="entry name" value="MEDIATOR OF RNA POLYMERASE II TRANSCRIPTION SUBUNIT 12"/>
    <property type="match status" value="1"/>
</dbReference>
<feature type="compositionally biased region" description="Low complexity" evidence="8">
    <location>
        <begin position="1608"/>
        <end position="1617"/>
    </location>
</feature>
<feature type="compositionally biased region" description="Low complexity" evidence="8">
    <location>
        <begin position="327"/>
        <end position="345"/>
    </location>
</feature>
<feature type="domain" description="Mediator complex subunit Med12" evidence="9">
    <location>
        <begin position="104"/>
        <end position="165"/>
    </location>
</feature>
<dbReference type="STRING" id="1965070.A0A3S3P2N9"/>
<feature type="compositionally biased region" description="Pro residues" evidence="8">
    <location>
        <begin position="1909"/>
        <end position="1924"/>
    </location>
</feature>
<keyword evidence="4" id="KW-0805">Transcription regulation</keyword>
<sequence length="2265" mass="254146">MGLMDMWLYEKRPLKKPKLGPPDVYPQDPKQKEVSEQSDELTAINVKQGFLTHPTIQDEYGSARNSNVNASKFGTFFSSLLTKKQELNTFQDTARKKPQITKECIWLVTQRNKNTVDLWFKELNANSKTLTQLGRKVPIFNKKEEVFMQLYDSNVPMFKACWYIKISSTYSIALSESGNKSKKRQLPDPSQEWTTALCKFLRELYQKLCENYHNNSINSIFGPTTNSNAAGNSNAEMVQTLYKQWSYCTQLARHLFEEGLLDQHDFLLWIMDLLEKIKSPDDSVMSIIIPLLLQYVEDFCQSESLSRRLAYHCAKKLSQLVIDNSEKPNNASESNSENNSSPNSSNPLINCFKELLGCPHHRNTLYGLSTVIQVITLKCPTSLVWHNIGEGRASPSLSGSPLDHLPCPPSHLPMPPKPGNAQLRQELRTAEEQICARSKAVEMKWCSERLQQTTPGQTINRLLNALDALDRHCFGKIESANCLDTLYSKIFVTATAAPTVNPNEPSKNISEILSNDEPIIKLLCEWAVTSKRTGEHRALVVAKLLEKRQNELLMEKDSESEKEEKEQENSNAKDPQKSPVTNGDSSQGIQAPIYQNLLMSFLDTQAPVLDEQNPSAENKLSFANLVLLFGELIRCDVFSHDAYMCTLISRGQFANSPTTSSITPQTADPKSNQNVEPSLTRFVPNLSANPSLPMLSANPPNLGVPMDQNSCHRPNDTSLPMFEPMGDSHGKAELPSLSWDVDIGSQHMDMDDSRIDADLDKILQNIKEGQQNNMNDQTDILLPDSVSSDKEDENVLHSAFGRSENSAKKSAQRHLLYTTHFPLPQDETTSHDCNQRHVLLYGVGKARDDARHSVKKVTKEILKLFNRKSSMDISEGGKIKKPAIKEGFNFEAALTRFQSLSYFDQHVVISSCSSACIEMFNGVATGSSNYIPLIESIAFLFDLMEMSFDVHELIEFVIQLLKELVDVELQLQQKCPILAGNYCTTIGLYIVGVLYRYHNCLLVSLEETVAVFDGLYKLVKHVANPADCSSAERCILCYLHDLYNACNHLRSKYHDMFQPVSSKIKQTICSSVAPSSINLLWNTSCMIEYINNPKLKIDVNHIKQLHENSAYRYSFVCNAIHAVAMARDPNRLNEISVLCAELTARCSLLSSEWLGVLQALCRSSKQDCGFMDVLAQIDVADLSIHDNLAVFTSILIARRSFLLQDFLIHCALPSLVTCAGVGNQFAERGARLSCHLLLSLFRTSEPPLSSSVLLSTPATTLYSLTSPGPSTLVNSTANPTQRSLYVIKHPCDRYLLAAAHSGMKVEAVLTVLKAILVLGDSIEVREAKSKSEVNQNKEISISEILGPLDDGDFGDFGLLQFPGSKPRVDGSAVIETTNLGEFAKHALKQICSQEWVHEKCLRELEMPDKQNLLMDPMLTSKQAQQLLQMICHPKGIPNTISDSEMDQRQQISKILQSLDEWTIRVSWLQLQLMYAQCCRQTQVTSQTDVNTWLDNVARATIDFFQNSSEESSKNSQFSQNSQTNSKQMNNRNFNTTKMSNEESSGSKDTRVWLVAPLVSKLPAAVHGKILRVAANVLEAGNWMSSGCSSSQNSYSYSKSKDRGFQQQNRNSNTNVSNSSMLLSYPPFLSLVLMCLKGQDEQRESLLNSLYSQLQQAVHDRPNDDTKTKLNIQEGLQLRLSLVGGMFDMIQKSSSLMDWAVLLLQLISYGVVDPQLNYELFTIVLDMLCVLIHTTQATDSSEAREETRKQHQNLIKKLKKELATERFGLGVALVRQLLPIPKQQCEVITCEAMGSLIDTKGNKIAGFDSIDKKQGLQVAEIQKVSPWDLIEGHKNPAPLSWTWFSAVKFERKPLRAEENHHYNAWHTHSQRKPTSYYLEPPPLPPEDTVEPLPMAPIVPPPIIEKQIQPPMIPPPQNLLPMPIPDDPMKRERDTPTELTLRGLPKKNKPPRRRRQPKNVMTPPAQQPQTLRLPYDGYSGHPSAQNTQQWYQGPQQPGPSPHQGPPQQGYYHQGPPMGPTQTRYDRPNGGPKAVLNSILRARQPGGGAAQYMNQNSGPTNAASGMTGPSNGPPPPHVYQARQQMMMQRQMRPGQQQPAPMGVPQNQMYQMQTGNPQGAPSQVPQNSMHHMTPQTQTNYGGQPTNMPYNSMQMQIDQMQSHPQQGYPQQQTMINSAMRAQMHQHQHQQQHPQQFMQPRSQFVTAPNVTMSQMAPNQNFANPGSMQTMPQNTATGPSPHMRQQMQQQMLQRQLSSGKPQQHNPYQQGPY</sequence>
<feature type="region of interest" description="Disordered" evidence="8">
    <location>
        <begin position="324"/>
        <end position="345"/>
    </location>
</feature>
<keyword evidence="10" id="KW-0675">Receptor</keyword>
<dbReference type="InterPro" id="IPR051647">
    <property type="entry name" value="Mediator_comp_sub12"/>
</dbReference>
<feature type="compositionally biased region" description="Basic and acidic residues" evidence="8">
    <location>
        <begin position="553"/>
        <end position="568"/>
    </location>
</feature>
<feature type="region of interest" description="Disordered" evidence="8">
    <location>
        <begin position="553"/>
        <end position="586"/>
    </location>
</feature>
<evidence type="ECO:0000259" key="9">
    <source>
        <dbReference type="SMART" id="SM01281"/>
    </source>
</evidence>
<dbReference type="GO" id="GO:0045944">
    <property type="term" value="P:positive regulation of transcription by RNA polymerase II"/>
    <property type="evidence" value="ECO:0007669"/>
    <property type="project" value="TreeGrafter"/>
</dbReference>
<dbReference type="OrthoDB" id="20828at2759"/>
<evidence type="ECO:0000256" key="4">
    <source>
        <dbReference type="ARBA" id="ARBA00023015"/>
    </source>
</evidence>
<dbReference type="GO" id="GO:0003713">
    <property type="term" value="F:transcription coactivator activity"/>
    <property type="evidence" value="ECO:0007669"/>
    <property type="project" value="TreeGrafter"/>
</dbReference>
<keyword evidence="11" id="KW-1185">Reference proteome</keyword>
<evidence type="ECO:0000256" key="2">
    <source>
        <dbReference type="ARBA" id="ARBA00010289"/>
    </source>
</evidence>
<gene>
    <name evidence="10" type="ORF">B4U79_15168</name>
</gene>
<evidence type="ECO:0000256" key="7">
    <source>
        <dbReference type="ARBA" id="ARBA00023242"/>
    </source>
</evidence>
<dbReference type="InterPro" id="IPR019035">
    <property type="entry name" value="Mediator_Med12"/>
</dbReference>
<dbReference type="Pfam" id="PF12145">
    <property type="entry name" value="Med12-LCEWAV"/>
    <property type="match status" value="1"/>
</dbReference>